<evidence type="ECO:0000313" key="2">
    <source>
        <dbReference type="EMBL" id="KAH0780991.1"/>
    </source>
</evidence>
<proteinExistence type="predicted"/>
<dbReference type="PANTHER" id="PTHR48451:SF1">
    <property type="entry name" value="DUF4218 DOMAIN-CONTAINING PROTEIN"/>
    <property type="match status" value="1"/>
</dbReference>
<evidence type="ECO:0000256" key="1">
    <source>
        <dbReference type="SAM" id="MobiDB-lite"/>
    </source>
</evidence>
<accession>A0ABQ7WL68</accession>
<feature type="region of interest" description="Disordered" evidence="1">
    <location>
        <begin position="234"/>
        <end position="257"/>
    </location>
</feature>
<dbReference type="EMBL" id="JAIVGD010000001">
    <property type="protein sequence ID" value="KAH0780991.1"/>
    <property type="molecule type" value="Genomic_DNA"/>
</dbReference>
<dbReference type="PANTHER" id="PTHR48451">
    <property type="entry name" value="DUF4218 DOMAIN-CONTAINING PROTEIN"/>
    <property type="match status" value="1"/>
</dbReference>
<comment type="caution">
    <text evidence="2">The sequence shown here is derived from an EMBL/GenBank/DDBJ whole genome shotgun (WGS) entry which is preliminary data.</text>
</comment>
<protein>
    <submittedName>
        <fullName evidence="2">Uncharacterized protein</fullName>
    </submittedName>
</protein>
<feature type="compositionally biased region" description="Acidic residues" evidence="1">
    <location>
        <begin position="241"/>
        <end position="257"/>
    </location>
</feature>
<organism evidence="2 3">
    <name type="scientific">Solanum tuberosum</name>
    <name type="common">Potato</name>
    <dbReference type="NCBI Taxonomy" id="4113"/>
    <lineage>
        <taxon>Eukaryota</taxon>
        <taxon>Viridiplantae</taxon>
        <taxon>Streptophyta</taxon>
        <taxon>Embryophyta</taxon>
        <taxon>Tracheophyta</taxon>
        <taxon>Spermatophyta</taxon>
        <taxon>Magnoliopsida</taxon>
        <taxon>eudicotyledons</taxon>
        <taxon>Gunneridae</taxon>
        <taxon>Pentapetalae</taxon>
        <taxon>asterids</taxon>
        <taxon>lamiids</taxon>
        <taxon>Solanales</taxon>
        <taxon>Solanaceae</taxon>
        <taxon>Solanoideae</taxon>
        <taxon>Solaneae</taxon>
        <taxon>Solanum</taxon>
    </lineage>
</organism>
<evidence type="ECO:0000313" key="3">
    <source>
        <dbReference type="Proteomes" id="UP000826656"/>
    </source>
</evidence>
<dbReference type="Proteomes" id="UP000826656">
    <property type="component" value="Unassembled WGS sequence"/>
</dbReference>
<name>A0ABQ7WL68_SOLTU</name>
<keyword evidence="3" id="KW-1185">Reference proteome</keyword>
<sequence>MCETRRDQKVLLQIETRFNREDRNADGSSNKEEHVLDIFSESVRPFKGEYDVIPKKDFDMAQWYVLNNCEVAEPFLQEHKNKLLNQDVVNIEEKHREHFSLWFKGKIMHLCNKENSMSIKKLYPLAMGPDVRGRRYPGCIVNGVRDAKFKGESDELHTIDEVYQDVSMESNMIDVSIEDMPIQLHRDDVDSITLDSRAFELKVQTEHEVGYNTEDSDLEDDTIIEYISDLDRTEGTKSIDKDEDDDTDDEYDIDFVM</sequence>
<gene>
    <name evidence="2" type="ORF">KY290_000589</name>
</gene>
<reference evidence="2 3" key="1">
    <citation type="journal article" date="2021" name="bioRxiv">
        <title>Chromosome-scale and haplotype-resolved genome assembly of a tetraploid potato cultivar.</title>
        <authorList>
            <person name="Sun H."/>
            <person name="Jiao W.-B."/>
            <person name="Krause K."/>
            <person name="Campoy J.A."/>
            <person name="Goel M."/>
            <person name="Folz-Donahue K."/>
            <person name="Kukat C."/>
            <person name="Huettel B."/>
            <person name="Schneeberger K."/>
        </authorList>
    </citation>
    <scope>NUCLEOTIDE SEQUENCE [LARGE SCALE GENOMIC DNA]</scope>
    <source>
        <strain evidence="2">SolTubOtavaFocal</strain>
        <tissue evidence="2">Leaves</tissue>
    </source>
</reference>